<dbReference type="AlphaFoldDB" id="A0A4Q5AJ99"/>
<evidence type="ECO:0000313" key="1">
    <source>
        <dbReference type="EMBL" id="RYQ29986.1"/>
    </source>
</evidence>
<evidence type="ECO:0000313" key="2">
    <source>
        <dbReference type="Proteomes" id="UP000291920"/>
    </source>
</evidence>
<name>A0A4Q5AJ99_9BIFI</name>
<organism evidence="1 2">
    <name type="scientific">Bifidobacterium pseudolongum subsp. globosum</name>
    <dbReference type="NCBI Taxonomy" id="1690"/>
    <lineage>
        <taxon>Bacteria</taxon>
        <taxon>Bacillati</taxon>
        <taxon>Actinomycetota</taxon>
        <taxon>Actinomycetes</taxon>
        <taxon>Bifidobacteriales</taxon>
        <taxon>Bifidobacteriaceae</taxon>
        <taxon>Bifidobacterium</taxon>
    </lineage>
</organism>
<accession>A0A4Q5AJ99</accession>
<comment type="caution">
    <text evidence="1">The sequence shown here is derived from an EMBL/GenBank/DDBJ whole genome shotgun (WGS) entry which is preliminary data.</text>
</comment>
<dbReference type="EMBL" id="RYUT01000003">
    <property type="protein sequence ID" value="RYQ29986.1"/>
    <property type="molecule type" value="Genomic_DNA"/>
</dbReference>
<sequence>MADTPIVDLAKILDDNNKLVHKWGTQLLAIADYSTPMPEKFFDTTTGKPLTLPAGFKIMGYITTDGQQSSRSIESSDTNMVQDLEPVRTDMTGRTRTMHVNFGESNAWVKGLAHGKPVSAWPSDKDADWEYTDGEATDMPYYRLLTIAQDGVGDDATYRIQAGYRVKVTDQGDQTLNRSDVEVEDTTFSFYKDPDSGKTFTEAQSKAKKVGA</sequence>
<protein>
    <recommendedName>
        <fullName evidence="3">Phage major tail protein</fullName>
    </recommendedName>
</protein>
<reference evidence="1 2" key="1">
    <citation type="submission" date="2018-12" db="EMBL/GenBank/DDBJ databases">
        <title>Unveiling genomic diversity among members of the Bifidobacterium pseudolongum species, a widely distributed gut commensal of the animal kingdom.</title>
        <authorList>
            <person name="Lugli G.A."/>
            <person name="Duranti S."/>
            <person name="Albert K."/>
            <person name="Mancabelli L."/>
            <person name="Napoli S."/>
            <person name="Viappiani A."/>
            <person name="Anzalone R."/>
            <person name="Longhi G."/>
            <person name="Milani C."/>
            <person name="Turroni F."/>
            <person name="Alessandri G."/>
            <person name="Sela D.A."/>
            <person name="Van Sinderen D."/>
            <person name="Ventura M."/>
        </authorList>
    </citation>
    <scope>NUCLEOTIDE SEQUENCE [LARGE SCALE GENOMIC DNA]</scope>
    <source>
        <strain evidence="1 2">2017B</strain>
    </source>
</reference>
<dbReference type="Proteomes" id="UP000291920">
    <property type="component" value="Unassembled WGS sequence"/>
</dbReference>
<gene>
    <name evidence="1" type="ORF">PG2017B_1269</name>
</gene>
<dbReference type="RefSeq" id="WP_129870985.1">
    <property type="nucleotide sequence ID" value="NZ_RYUO01000003.1"/>
</dbReference>
<evidence type="ECO:0008006" key="3">
    <source>
        <dbReference type="Google" id="ProtNLM"/>
    </source>
</evidence>
<proteinExistence type="predicted"/>